<gene>
    <name evidence="1" type="ORF">MB818_04790</name>
</gene>
<dbReference type="EMBL" id="JAKOEM010000002">
    <property type="protein sequence ID" value="MCG6557502.1"/>
    <property type="molecule type" value="Genomic_DNA"/>
</dbReference>
<keyword evidence="2" id="KW-1185">Reference proteome</keyword>
<sequence>MNTANKPARPHIPAQEALDLLNQAWAYYVPEPVMIAKEEQPDLFQYANAA</sequence>
<dbReference type="Proteomes" id="UP001165279">
    <property type="component" value="Unassembled WGS sequence"/>
</dbReference>
<reference evidence="1" key="1">
    <citation type="submission" date="2022-02" db="EMBL/GenBank/DDBJ databases">
        <title>The genome sequence of Ruegeria sp. 1NDH52C.</title>
        <authorList>
            <person name="Du J."/>
        </authorList>
    </citation>
    <scope>NUCLEOTIDE SEQUENCE</scope>
    <source>
        <strain evidence="1">1NDH52C</strain>
    </source>
</reference>
<name>A0ABS9NTG0_9RHOB</name>
<evidence type="ECO:0000313" key="2">
    <source>
        <dbReference type="Proteomes" id="UP001165279"/>
    </source>
</evidence>
<accession>A0ABS9NTG0</accession>
<dbReference type="RefSeq" id="WP_238904163.1">
    <property type="nucleotide sequence ID" value="NZ_JAKOEM010000002.1"/>
</dbReference>
<proteinExistence type="predicted"/>
<evidence type="ECO:0000313" key="1">
    <source>
        <dbReference type="EMBL" id="MCG6557502.1"/>
    </source>
</evidence>
<protein>
    <submittedName>
        <fullName evidence="1">Uncharacterized protein</fullName>
    </submittedName>
</protein>
<organism evidence="1 2">
    <name type="scientific">Ruegeria alba</name>
    <dbReference type="NCBI Taxonomy" id="2916756"/>
    <lineage>
        <taxon>Bacteria</taxon>
        <taxon>Pseudomonadati</taxon>
        <taxon>Pseudomonadota</taxon>
        <taxon>Alphaproteobacteria</taxon>
        <taxon>Rhodobacterales</taxon>
        <taxon>Roseobacteraceae</taxon>
        <taxon>Ruegeria</taxon>
    </lineage>
</organism>
<comment type="caution">
    <text evidence="1">The sequence shown here is derived from an EMBL/GenBank/DDBJ whole genome shotgun (WGS) entry which is preliminary data.</text>
</comment>